<feature type="region of interest" description="Disordered" evidence="1">
    <location>
        <begin position="42"/>
        <end position="263"/>
    </location>
</feature>
<proteinExistence type="predicted"/>
<evidence type="ECO:0000256" key="1">
    <source>
        <dbReference type="SAM" id="MobiDB-lite"/>
    </source>
</evidence>
<feature type="compositionally biased region" description="Low complexity" evidence="1">
    <location>
        <begin position="298"/>
        <end position="311"/>
    </location>
</feature>
<gene>
    <name evidence="4" type="ORF">L9S41_11255</name>
</gene>
<evidence type="ECO:0000259" key="3">
    <source>
        <dbReference type="Pfam" id="PF13719"/>
    </source>
</evidence>
<dbReference type="Pfam" id="PF11906">
    <property type="entry name" value="DUF3426"/>
    <property type="match status" value="1"/>
</dbReference>
<evidence type="ECO:0000256" key="2">
    <source>
        <dbReference type="SAM" id="Phobius"/>
    </source>
</evidence>
<feature type="domain" description="Zinc finger/thioredoxin putative" evidence="3">
    <location>
        <begin position="1"/>
        <end position="36"/>
    </location>
</feature>
<evidence type="ECO:0000313" key="5">
    <source>
        <dbReference type="Proteomes" id="UP001060414"/>
    </source>
</evidence>
<name>A0ABY5ZGS8_9BACT</name>
<dbReference type="RefSeq" id="WP_260746622.1">
    <property type="nucleotide sequence ID" value="NZ_CP092109.1"/>
</dbReference>
<feature type="compositionally biased region" description="Acidic residues" evidence="1">
    <location>
        <begin position="239"/>
        <end position="249"/>
    </location>
</feature>
<sequence length="503" mass="54582">MIIKCDKCATRFRMADEKIKPEGTKVRCAKCRHIFPVFPPQPAFVPPVIEEAPPAPEAEEQHPEPAAQSVAASETAAESASQPFEAGEDLADQEPSADRPEEDFSFEDFAFGEGIPSSPPGPEDDEDFGLGDFDFSREADGEETPLISEEPQGRMAADYQESEEPTLGSGEEEQDDNWGDFSLQDEEPEESPSLPSVEEKDAPSDQDELEDALSDFTFADEEEEFDFSPDDLSPGLADAQDEEDLEDEEPPHRLEPLTTGDDSTTLAAAATGAKVAGSSGETETQPYEKDLDQAVQAEPEVPLTAPPTTAVTEEKAKPPASKSPVATLMIFILVVLIILTAITGYLFWQKGPRAFEQLILGLAGGHSPAVSAREGIELSALEGRFVANQEAGELFVIHGQAANRFAEPRSAIQLKGVVYGGDGRPILQQTVFGGNPLTDEQLRTLPYTRIEEAMNNQFGETLSNLNVRPDRAIPFTIVFRNLPPGMSEFTVEVVDSRPPSVDQ</sequence>
<keyword evidence="2" id="KW-0472">Membrane</keyword>
<dbReference type="Pfam" id="PF13719">
    <property type="entry name" value="Zn_ribbon_5"/>
    <property type="match status" value="1"/>
</dbReference>
<keyword evidence="5" id="KW-1185">Reference proteome</keyword>
<reference evidence="4" key="1">
    <citation type="journal article" date="2022" name="Environ. Microbiol.">
        <title>Geoalkalibacter halelectricus SAP #1 sp. nov. possessing extracellular electron transfer and mineral#reducing capabilities from a haloalkaline environment.</title>
        <authorList>
            <person name="Yadav S."/>
            <person name="Singh R."/>
            <person name="Sundharam S.S."/>
            <person name="Chaudhary S."/>
            <person name="Krishnamurthi S."/>
            <person name="Patil S.A."/>
        </authorList>
    </citation>
    <scope>NUCLEOTIDE SEQUENCE</scope>
    <source>
        <strain evidence="4">SAP-1</strain>
    </source>
</reference>
<keyword evidence="2" id="KW-0812">Transmembrane</keyword>
<feature type="region of interest" description="Disordered" evidence="1">
    <location>
        <begin position="298"/>
        <end position="319"/>
    </location>
</feature>
<feature type="compositionally biased region" description="Acidic residues" evidence="1">
    <location>
        <begin position="204"/>
        <end position="229"/>
    </location>
</feature>
<feature type="transmembrane region" description="Helical" evidence="2">
    <location>
        <begin position="325"/>
        <end position="348"/>
    </location>
</feature>
<protein>
    <submittedName>
        <fullName evidence="4">Zinc-ribbon domain-containing protein</fullName>
    </submittedName>
</protein>
<dbReference type="EMBL" id="CP092109">
    <property type="protein sequence ID" value="UWZ78273.1"/>
    <property type="molecule type" value="Genomic_DNA"/>
</dbReference>
<dbReference type="Proteomes" id="UP001060414">
    <property type="component" value="Chromosome"/>
</dbReference>
<feature type="compositionally biased region" description="Acidic residues" evidence="1">
    <location>
        <begin position="160"/>
        <end position="190"/>
    </location>
</feature>
<organism evidence="4 5">
    <name type="scientific">Geoalkalibacter halelectricus</name>
    <dbReference type="NCBI Taxonomy" id="2847045"/>
    <lineage>
        <taxon>Bacteria</taxon>
        <taxon>Pseudomonadati</taxon>
        <taxon>Thermodesulfobacteriota</taxon>
        <taxon>Desulfuromonadia</taxon>
        <taxon>Desulfuromonadales</taxon>
        <taxon>Geoalkalibacteraceae</taxon>
        <taxon>Geoalkalibacter</taxon>
    </lineage>
</organism>
<evidence type="ECO:0000313" key="4">
    <source>
        <dbReference type="EMBL" id="UWZ78273.1"/>
    </source>
</evidence>
<dbReference type="NCBIfam" id="TIGR02098">
    <property type="entry name" value="MJ0042_CXXC"/>
    <property type="match status" value="1"/>
</dbReference>
<feature type="compositionally biased region" description="Low complexity" evidence="1">
    <location>
        <begin position="64"/>
        <end position="82"/>
    </location>
</feature>
<accession>A0ABY5ZGS8</accession>
<dbReference type="InterPro" id="IPR011723">
    <property type="entry name" value="Znf/thioredoxin_put"/>
</dbReference>
<keyword evidence="2" id="KW-1133">Transmembrane helix</keyword>
<dbReference type="InterPro" id="IPR021834">
    <property type="entry name" value="DUF3426"/>
</dbReference>